<dbReference type="InterPro" id="IPR009100">
    <property type="entry name" value="AcylCoA_DH/oxidase_NM_dom_sf"/>
</dbReference>
<dbReference type="OrthoDB" id="7807987at2"/>
<feature type="domain" description="Acyl-CoA oxidase/dehydrogenase middle" evidence="9">
    <location>
        <begin position="121"/>
        <end position="216"/>
    </location>
</feature>
<evidence type="ECO:0000259" key="9">
    <source>
        <dbReference type="Pfam" id="PF02770"/>
    </source>
</evidence>
<dbReference type="PROSITE" id="PS00072">
    <property type="entry name" value="ACYL_COA_DH_1"/>
    <property type="match status" value="1"/>
</dbReference>
<dbReference type="InterPro" id="IPR036250">
    <property type="entry name" value="AcylCo_DH-like_C"/>
</dbReference>
<dbReference type="RefSeq" id="WP_086077109.1">
    <property type="nucleotide sequence ID" value="NZ_CP021111.1"/>
</dbReference>
<dbReference type="FunFam" id="1.20.140.10:FF:000001">
    <property type="entry name" value="Acyl-CoA dehydrogenase"/>
    <property type="match status" value="1"/>
</dbReference>
<evidence type="ECO:0000256" key="6">
    <source>
        <dbReference type="ARBA" id="ARBA00066361"/>
    </source>
</evidence>
<evidence type="ECO:0000256" key="3">
    <source>
        <dbReference type="ARBA" id="ARBA00022630"/>
    </source>
</evidence>
<dbReference type="EMBL" id="CP021111">
    <property type="protein sequence ID" value="ARP93272.1"/>
    <property type="molecule type" value="Genomic_DNA"/>
</dbReference>
<keyword evidence="12" id="KW-1185">Reference proteome</keyword>
<name>A0A1W6Z7N4_9BORD</name>
<reference evidence="11 12" key="1">
    <citation type="submission" date="2017-05" db="EMBL/GenBank/DDBJ databases">
        <title>Complete and WGS of Bordetella genogroups.</title>
        <authorList>
            <person name="Spilker T."/>
            <person name="LiPuma J."/>
        </authorList>
    </citation>
    <scope>NUCLEOTIDE SEQUENCE [LARGE SCALE GENOMIC DNA]</scope>
    <source>
        <strain evidence="11 12">AU7206</strain>
    </source>
</reference>
<feature type="domain" description="Acyl-CoA dehydrogenase/oxidase N-terminal" evidence="10">
    <location>
        <begin position="6"/>
        <end position="117"/>
    </location>
</feature>
<protein>
    <recommendedName>
        <fullName evidence="7">Cyclohexane-1-carbonyl-CoA dehydrogenase</fullName>
        <ecNumber evidence="6">1.3.8.11</ecNumber>
    </recommendedName>
</protein>
<dbReference type="EC" id="1.3.8.11" evidence="6"/>
<keyword evidence="3" id="KW-0285">Flavoprotein</keyword>
<dbReference type="InterPro" id="IPR006089">
    <property type="entry name" value="Acyl-CoA_DH_CS"/>
</dbReference>
<keyword evidence="4" id="KW-0274">FAD</keyword>
<dbReference type="InterPro" id="IPR006091">
    <property type="entry name" value="Acyl-CoA_Oxase/DH_mid-dom"/>
</dbReference>
<feature type="domain" description="Acyl-CoA dehydrogenase/oxidase C-terminal" evidence="8">
    <location>
        <begin position="229"/>
        <end position="376"/>
    </location>
</feature>
<dbReference type="InterPro" id="IPR013786">
    <property type="entry name" value="AcylCoA_DH/ox_N"/>
</dbReference>
<dbReference type="AlphaFoldDB" id="A0A1W6Z7N4"/>
<evidence type="ECO:0000313" key="12">
    <source>
        <dbReference type="Proteomes" id="UP000194161"/>
    </source>
</evidence>
<accession>A0A1W6Z7N4</accession>
<dbReference type="InterPro" id="IPR046373">
    <property type="entry name" value="Acyl-CoA_Oxase/DH_mid-dom_sf"/>
</dbReference>
<evidence type="ECO:0000256" key="2">
    <source>
        <dbReference type="ARBA" id="ARBA00009347"/>
    </source>
</evidence>
<comment type="cofactor">
    <cofactor evidence="1">
        <name>FAD</name>
        <dbReference type="ChEBI" id="CHEBI:57692"/>
    </cofactor>
</comment>
<organism evidence="11 12">
    <name type="scientific">Bordetella genomosp. 13</name>
    <dbReference type="NCBI Taxonomy" id="463040"/>
    <lineage>
        <taxon>Bacteria</taxon>
        <taxon>Pseudomonadati</taxon>
        <taxon>Pseudomonadota</taxon>
        <taxon>Betaproteobacteria</taxon>
        <taxon>Burkholderiales</taxon>
        <taxon>Alcaligenaceae</taxon>
        <taxon>Bordetella</taxon>
    </lineage>
</organism>
<dbReference type="Gene3D" id="1.20.140.10">
    <property type="entry name" value="Butyryl-CoA Dehydrogenase, subunit A, domain 3"/>
    <property type="match status" value="1"/>
</dbReference>
<dbReference type="PANTHER" id="PTHR43884">
    <property type="entry name" value="ACYL-COA DEHYDROGENASE"/>
    <property type="match status" value="1"/>
</dbReference>
<keyword evidence="5" id="KW-0560">Oxidoreductase</keyword>
<evidence type="ECO:0000313" key="11">
    <source>
        <dbReference type="EMBL" id="ARP93272.1"/>
    </source>
</evidence>
<evidence type="ECO:0000256" key="5">
    <source>
        <dbReference type="ARBA" id="ARBA00023002"/>
    </source>
</evidence>
<dbReference type="Proteomes" id="UP000194161">
    <property type="component" value="Chromosome"/>
</dbReference>
<dbReference type="PANTHER" id="PTHR43884:SF40">
    <property type="entry name" value="ACYL-COA DEHYDROGENASE"/>
    <property type="match status" value="1"/>
</dbReference>
<dbReference type="FunFam" id="2.40.110.10:FF:000009">
    <property type="entry name" value="Acyl-CoA dehydrogenase"/>
    <property type="match status" value="1"/>
</dbReference>
<dbReference type="InterPro" id="IPR037069">
    <property type="entry name" value="AcylCoA_DH/ox_N_sf"/>
</dbReference>
<dbReference type="Pfam" id="PF02770">
    <property type="entry name" value="Acyl-CoA_dh_M"/>
    <property type="match status" value="1"/>
</dbReference>
<dbReference type="GO" id="GO:0050660">
    <property type="term" value="F:flavin adenine dinucleotide binding"/>
    <property type="evidence" value="ECO:0007669"/>
    <property type="project" value="InterPro"/>
</dbReference>
<dbReference type="STRING" id="463040.CAL15_02040"/>
<dbReference type="SUPFAM" id="SSF47203">
    <property type="entry name" value="Acyl-CoA dehydrogenase C-terminal domain-like"/>
    <property type="match status" value="1"/>
</dbReference>
<evidence type="ECO:0000256" key="7">
    <source>
        <dbReference type="ARBA" id="ARBA00067292"/>
    </source>
</evidence>
<evidence type="ECO:0000259" key="8">
    <source>
        <dbReference type="Pfam" id="PF00441"/>
    </source>
</evidence>
<dbReference type="Pfam" id="PF00441">
    <property type="entry name" value="Acyl-CoA_dh_1"/>
    <property type="match status" value="1"/>
</dbReference>
<proteinExistence type="inferred from homology"/>
<dbReference type="InterPro" id="IPR009075">
    <property type="entry name" value="AcylCo_DH/oxidase_C"/>
</dbReference>
<dbReference type="KEGG" id="bgm:CAL15_02040"/>
<dbReference type="Gene3D" id="1.10.540.10">
    <property type="entry name" value="Acyl-CoA dehydrogenase/oxidase, N-terminal domain"/>
    <property type="match status" value="1"/>
</dbReference>
<evidence type="ECO:0000256" key="1">
    <source>
        <dbReference type="ARBA" id="ARBA00001974"/>
    </source>
</evidence>
<evidence type="ECO:0000259" key="10">
    <source>
        <dbReference type="Pfam" id="PF02771"/>
    </source>
</evidence>
<dbReference type="SUPFAM" id="SSF56645">
    <property type="entry name" value="Acyl-CoA dehydrogenase NM domain-like"/>
    <property type="match status" value="1"/>
</dbReference>
<sequence length="382" mass="41526">MALDNETLTLLLDAVRRFVDERLVPAEDELAETGRMPEGIIEEMRALGLFGLSIAPEYGGLGLTMEEEVRVVFELGQTSPAFRSLAGTNIGIGSQSIVLSGTDEQRNHYLPRLASGELIGSFALTEPEAGSDAMSLRTTAVRDGDDYVLNGTKRFITNAPIAGLFSVMARTSSERGADAISCFLVEAGTPGLSLGKPDKKMGQVGAQTSDVVFTDCRVPASSLLGGQEGNGFRTAMRVLDKGRLHISALCVGIAERLVRDAARYALDRKQFGQPIAEFQLVQAMLADSQAELYAARCMVLDAARKRDRGENTTLEAACCKLYASEMVGRVADRAVQIHGGAGYMSEYAVERFYRDVRLFRIYEGTSQIQQLVIARETLKAYR</sequence>
<evidence type="ECO:0000256" key="4">
    <source>
        <dbReference type="ARBA" id="ARBA00022827"/>
    </source>
</evidence>
<dbReference type="GO" id="GO:0003995">
    <property type="term" value="F:acyl-CoA dehydrogenase activity"/>
    <property type="evidence" value="ECO:0007669"/>
    <property type="project" value="InterPro"/>
</dbReference>
<dbReference type="PROSITE" id="PS00073">
    <property type="entry name" value="ACYL_COA_DH_2"/>
    <property type="match status" value="1"/>
</dbReference>
<comment type="similarity">
    <text evidence="2">Belongs to the acyl-CoA dehydrogenase family.</text>
</comment>
<gene>
    <name evidence="11" type="ORF">CAL15_02040</name>
</gene>
<dbReference type="PIRSF" id="PIRSF016578">
    <property type="entry name" value="HsaA"/>
    <property type="match status" value="1"/>
</dbReference>
<dbReference type="Gene3D" id="2.40.110.10">
    <property type="entry name" value="Butyryl-CoA Dehydrogenase, subunit A, domain 2"/>
    <property type="match status" value="1"/>
</dbReference>
<dbReference type="Pfam" id="PF02771">
    <property type="entry name" value="Acyl-CoA_dh_N"/>
    <property type="match status" value="1"/>
</dbReference>